<feature type="transmembrane region" description="Helical" evidence="1">
    <location>
        <begin position="143"/>
        <end position="164"/>
    </location>
</feature>
<dbReference type="Proteomes" id="UP000078560">
    <property type="component" value="Unassembled WGS sequence"/>
</dbReference>
<keyword evidence="2" id="KW-0548">Nucleotidyltransferase</keyword>
<keyword evidence="2" id="KW-0808">Transferase</keyword>
<evidence type="ECO:0000313" key="2">
    <source>
        <dbReference type="EMBL" id="SBS95304.1"/>
    </source>
</evidence>
<protein>
    <submittedName>
        <fullName evidence="2">Phosphatidate cytidylyltransferase, putative</fullName>
    </submittedName>
</protein>
<feature type="non-terminal residue" evidence="2">
    <location>
        <position position="1"/>
    </location>
</feature>
<accession>A0A1A8WSL9</accession>
<name>A0A1A8WSL9_PLAOA</name>
<keyword evidence="1" id="KW-0472">Membrane</keyword>
<dbReference type="GO" id="GO:0016779">
    <property type="term" value="F:nucleotidyltransferase activity"/>
    <property type="evidence" value="ECO:0007669"/>
    <property type="project" value="UniProtKB-KW"/>
</dbReference>
<dbReference type="EMBL" id="FLQU01002009">
    <property type="protein sequence ID" value="SBS95304.1"/>
    <property type="molecule type" value="Genomic_DNA"/>
</dbReference>
<gene>
    <name evidence="2" type="ORF">POVCU2_0094940</name>
</gene>
<evidence type="ECO:0000313" key="3">
    <source>
        <dbReference type="Proteomes" id="UP000078560"/>
    </source>
</evidence>
<evidence type="ECO:0000256" key="1">
    <source>
        <dbReference type="SAM" id="Phobius"/>
    </source>
</evidence>
<proteinExistence type="predicted"/>
<keyword evidence="1" id="KW-1133">Transmembrane helix</keyword>
<reference evidence="3" key="1">
    <citation type="submission" date="2016-05" db="EMBL/GenBank/DDBJ databases">
        <authorList>
            <person name="Naeem Raeece"/>
        </authorList>
    </citation>
    <scope>NUCLEOTIDE SEQUENCE [LARGE SCALE GENOMIC DNA]</scope>
</reference>
<organism evidence="2 3">
    <name type="scientific">Plasmodium ovale curtisi</name>
    <dbReference type="NCBI Taxonomy" id="864141"/>
    <lineage>
        <taxon>Eukaryota</taxon>
        <taxon>Sar</taxon>
        <taxon>Alveolata</taxon>
        <taxon>Apicomplexa</taxon>
        <taxon>Aconoidasida</taxon>
        <taxon>Haemosporida</taxon>
        <taxon>Plasmodiidae</taxon>
        <taxon>Plasmodium</taxon>
        <taxon>Plasmodium (Plasmodium)</taxon>
    </lineage>
</organism>
<feature type="transmembrane region" description="Helical" evidence="1">
    <location>
        <begin position="112"/>
        <end position="131"/>
    </location>
</feature>
<keyword evidence="1" id="KW-0812">Transmembrane</keyword>
<dbReference type="AlphaFoldDB" id="A0A1A8WSL9"/>
<sequence length="304" mass="35622">QNISFFKKIRKKTIFRENVSILEKGKGVDQAETISTPNLLNQEEYAILAYVHRVSEILFRCFNTAFADLSPVFSPIYHHLFISPYIILSMKNAKSDELEQYYHLQTLTHKKFIMKNFEMINIVLTFLITITEVKKKVFLSSNYTYKWLVLTLLCNMLIVIWLYYDKRNNIRKGQLKWKSNFLFDTSTFALGGYYKKERLPNSPKGKNMNMIINLKKMQKKGVKERWSDPCVHMNSRLHIRTFAPFPFLGVAKLTLALINEFALSSVWLRYARVRIPAYVAFHAVLFPITISNTFQNAQTSSINE</sequence>